<dbReference type="GO" id="GO:0009986">
    <property type="term" value="C:cell surface"/>
    <property type="evidence" value="ECO:0007669"/>
    <property type="project" value="TreeGrafter"/>
</dbReference>
<evidence type="ECO:0000256" key="13">
    <source>
        <dbReference type="ARBA" id="ARBA00023180"/>
    </source>
</evidence>
<evidence type="ECO:0000256" key="6">
    <source>
        <dbReference type="ARBA" id="ARBA00022475"/>
    </source>
</evidence>
<evidence type="ECO:0000256" key="22">
    <source>
        <dbReference type="SAM" id="Phobius"/>
    </source>
</evidence>
<dbReference type="GO" id="GO:0071555">
    <property type="term" value="P:cell wall organization"/>
    <property type="evidence" value="ECO:0007669"/>
    <property type="project" value="UniProtKB-KW"/>
</dbReference>
<keyword evidence="10" id="KW-0378">Hydrolase</keyword>
<name>A0A3D8QKC5_9HELO</name>
<evidence type="ECO:0000313" key="24">
    <source>
        <dbReference type="Proteomes" id="UP000256645"/>
    </source>
</evidence>
<keyword evidence="8" id="KW-0964">Secreted</keyword>
<evidence type="ECO:0000256" key="7">
    <source>
        <dbReference type="ARBA" id="ARBA00022512"/>
    </source>
</evidence>
<dbReference type="OrthoDB" id="68336at2759"/>
<dbReference type="InterPro" id="IPR000490">
    <property type="entry name" value="Glyco_hydro_17"/>
</dbReference>
<dbReference type="PANTHER" id="PTHR16631:SF17">
    <property type="entry name" value="GLUCAN ENDO-1,3-BETA-GLUCOSIDASE BTGC"/>
    <property type="match status" value="1"/>
</dbReference>
<feature type="region of interest" description="Disordered" evidence="21">
    <location>
        <begin position="1"/>
        <end position="219"/>
    </location>
</feature>
<feature type="compositionally biased region" description="Low complexity" evidence="21">
    <location>
        <begin position="93"/>
        <end position="104"/>
    </location>
</feature>
<keyword evidence="7" id="KW-0134">Cell wall</keyword>
<evidence type="ECO:0000256" key="20">
    <source>
        <dbReference type="RuleBase" id="RU004335"/>
    </source>
</evidence>
<dbReference type="GO" id="GO:0042973">
    <property type="term" value="F:glucan endo-1,3-beta-D-glucosidase activity"/>
    <property type="evidence" value="ECO:0007669"/>
    <property type="project" value="UniProtKB-EC"/>
</dbReference>
<comment type="function">
    <text evidence="17">Glucanases play a role in cell expansion during growth, in cell-cell fusion during mating, and in spore release during sporulation. This enzyme may be involved in beta-glucan degradation. Active on laminarin and lichenan.</text>
</comment>
<organism evidence="23 24">
    <name type="scientific">Coleophoma cylindrospora</name>
    <dbReference type="NCBI Taxonomy" id="1849047"/>
    <lineage>
        <taxon>Eukaryota</taxon>
        <taxon>Fungi</taxon>
        <taxon>Dikarya</taxon>
        <taxon>Ascomycota</taxon>
        <taxon>Pezizomycotina</taxon>
        <taxon>Leotiomycetes</taxon>
        <taxon>Helotiales</taxon>
        <taxon>Dermateaceae</taxon>
        <taxon>Coleophoma</taxon>
    </lineage>
</organism>
<dbReference type="GO" id="GO:0009277">
    <property type="term" value="C:fungal-type cell wall"/>
    <property type="evidence" value="ECO:0007669"/>
    <property type="project" value="TreeGrafter"/>
</dbReference>
<dbReference type="FunFam" id="3.20.20.80:FF:000151">
    <property type="entry name" value="Glucan endo-1,3-beta-glucosidase btgC"/>
    <property type="match status" value="1"/>
</dbReference>
<dbReference type="GO" id="GO:0005576">
    <property type="term" value="C:extracellular region"/>
    <property type="evidence" value="ECO:0007669"/>
    <property type="project" value="TreeGrafter"/>
</dbReference>
<evidence type="ECO:0000256" key="1">
    <source>
        <dbReference type="ARBA" id="ARBA00000382"/>
    </source>
</evidence>
<sequence>MPRRYSFESELQPYQPPTAPSASPPQPPSYHSPPHSPLHHAAYSDVQRPEYEHLNTTASPPPPPPHRNLSSRPRHSRDSKSMSTDRYSDRVKAAGMSGPAMGPADSLAREGGPEGSMSTTPPQQHDPRTDYSSYDESPYARPTYRQDYSQSSLTPLGAAALPPGQATPSLNSSVSRSNTSLQDSYPDGHVYYNRHSRAMTPNMEFDPNSIEDDGDDGLEYNQQKNQRLSMLNLNSGSGAAAGGAAAGGIMGTLGGLVGRNASGGNVPQYDPVGPSATAYTGANDYDVVRREKNQWLKEERTAHKKKGVIVGVVALVVILIAIVGGLAGGLLSRNSGSGGSKSGGQSASTDSTTNGDLSKDSAEIQKLLGNTNLHKVFPGIDYTPMNTQYPDCLTNPPSQNNVTRDLAVLSQLTNTIRLYGTDCNQTEMLLHSIDRLGLNGTVKVWLGVWQDSNATTNARQLKQMYSILDTYGAASFLGVIVGNEVLYREDMTAAELGTVITNVRSNLTSRGLSNLAIASSDLGDNWSTATSLVTLVDYVMANIHPFFAGVNASAASAWTVNFFDTHDVNLKSDKSKAIISETGWPSAGGTDCGTTTVTDCPNAAVAGISEMNTFMDTFVCDALTNGTNYFWFEAFDEPWKVMYNTAGKEWEDKWGLMDVNRNLKTGVVIPDCGGKTVGAASA</sequence>
<evidence type="ECO:0000256" key="21">
    <source>
        <dbReference type="SAM" id="MobiDB-lite"/>
    </source>
</evidence>
<evidence type="ECO:0000256" key="12">
    <source>
        <dbReference type="ARBA" id="ARBA00023136"/>
    </source>
</evidence>
<dbReference type="SUPFAM" id="SSF51445">
    <property type="entry name" value="(Trans)glycosidases"/>
    <property type="match status" value="1"/>
</dbReference>
<feature type="region of interest" description="Disordered" evidence="21">
    <location>
        <begin position="335"/>
        <end position="357"/>
    </location>
</feature>
<evidence type="ECO:0000256" key="18">
    <source>
        <dbReference type="ARBA" id="ARBA00042373"/>
    </source>
</evidence>
<keyword evidence="14" id="KW-0119">Carbohydrate metabolism</keyword>
<dbReference type="EC" id="3.2.1.39" evidence="5"/>
<dbReference type="EMBL" id="PDLM01000014">
    <property type="protein sequence ID" value="RDW62273.1"/>
    <property type="molecule type" value="Genomic_DNA"/>
</dbReference>
<evidence type="ECO:0000313" key="23">
    <source>
        <dbReference type="EMBL" id="RDW62273.1"/>
    </source>
</evidence>
<gene>
    <name evidence="23" type="ORF">BP6252_11706</name>
</gene>
<evidence type="ECO:0000256" key="16">
    <source>
        <dbReference type="ARBA" id="ARBA00023326"/>
    </source>
</evidence>
<evidence type="ECO:0000256" key="8">
    <source>
        <dbReference type="ARBA" id="ARBA00022525"/>
    </source>
</evidence>
<dbReference type="AlphaFoldDB" id="A0A3D8QKC5"/>
<feature type="compositionally biased region" description="Low complexity" evidence="21">
    <location>
        <begin position="153"/>
        <end position="181"/>
    </location>
</feature>
<dbReference type="InterPro" id="IPR017853">
    <property type="entry name" value="GH"/>
</dbReference>
<dbReference type="Proteomes" id="UP000256645">
    <property type="component" value="Unassembled WGS sequence"/>
</dbReference>
<comment type="similarity">
    <text evidence="4 20">Belongs to the glycosyl hydrolase 17 family.</text>
</comment>
<keyword evidence="11" id="KW-0735">Signal-anchor</keyword>
<keyword evidence="15" id="KW-0961">Cell wall biogenesis/degradation</keyword>
<comment type="caution">
    <text evidence="23">The sequence shown here is derived from an EMBL/GenBank/DDBJ whole genome shotgun (WGS) entry which is preliminary data.</text>
</comment>
<evidence type="ECO:0000256" key="9">
    <source>
        <dbReference type="ARBA" id="ARBA00022729"/>
    </source>
</evidence>
<evidence type="ECO:0000256" key="4">
    <source>
        <dbReference type="ARBA" id="ARBA00008773"/>
    </source>
</evidence>
<evidence type="ECO:0000256" key="17">
    <source>
        <dbReference type="ARBA" id="ARBA00037649"/>
    </source>
</evidence>
<evidence type="ECO:0000256" key="15">
    <source>
        <dbReference type="ARBA" id="ARBA00023316"/>
    </source>
</evidence>
<evidence type="ECO:0000256" key="19">
    <source>
        <dbReference type="ARBA" id="ARBA00043078"/>
    </source>
</evidence>
<evidence type="ECO:0000256" key="14">
    <source>
        <dbReference type="ARBA" id="ARBA00023277"/>
    </source>
</evidence>
<evidence type="ECO:0000256" key="11">
    <source>
        <dbReference type="ARBA" id="ARBA00022968"/>
    </source>
</evidence>
<feature type="transmembrane region" description="Helical" evidence="22">
    <location>
        <begin position="307"/>
        <end position="331"/>
    </location>
</feature>
<keyword evidence="16" id="KW-0624">Polysaccharide degradation</keyword>
<keyword evidence="22" id="KW-1133">Transmembrane helix</keyword>
<evidence type="ECO:0000256" key="2">
    <source>
        <dbReference type="ARBA" id="ARBA00004191"/>
    </source>
</evidence>
<keyword evidence="24" id="KW-1185">Reference proteome</keyword>
<protein>
    <recommendedName>
        <fullName evidence="5">glucan endo-1,3-beta-D-glucosidase</fullName>
        <ecNumber evidence="5">3.2.1.39</ecNumber>
    </recommendedName>
    <alternativeName>
        <fullName evidence="19">Endo-1,3-beta-glucanase btgC</fullName>
    </alternativeName>
    <alternativeName>
        <fullName evidence="18">Laminarinase btgC</fullName>
    </alternativeName>
</protein>
<evidence type="ECO:0000256" key="5">
    <source>
        <dbReference type="ARBA" id="ARBA00012780"/>
    </source>
</evidence>
<dbReference type="Gene3D" id="3.20.20.80">
    <property type="entry name" value="Glycosidases"/>
    <property type="match status" value="2"/>
</dbReference>
<feature type="compositionally biased region" description="Pro residues" evidence="21">
    <location>
        <begin position="14"/>
        <end position="36"/>
    </location>
</feature>
<feature type="compositionally biased region" description="Acidic residues" evidence="21">
    <location>
        <begin position="209"/>
        <end position="218"/>
    </location>
</feature>
<keyword evidence="13" id="KW-0325">Glycoprotein</keyword>
<keyword evidence="12 22" id="KW-0472">Membrane</keyword>
<dbReference type="PANTHER" id="PTHR16631">
    <property type="entry name" value="GLUCAN 1,3-BETA-GLUCOSIDASE"/>
    <property type="match status" value="1"/>
</dbReference>
<reference evidence="23 24" key="1">
    <citation type="journal article" date="2018" name="IMA Fungus">
        <title>IMA Genome-F 9: Draft genome sequence of Annulohypoxylon stygium, Aspergillus mulundensis, Berkeleyomyces basicola (syn. Thielaviopsis basicola), Ceratocystis smalleyi, two Cercospora beticola strains, Coleophoma cylindrospora, Fusarium fracticaudum, Phialophora cf. hyalina, and Morchella septimelata.</title>
        <authorList>
            <person name="Wingfield B.D."/>
            <person name="Bills G.F."/>
            <person name="Dong Y."/>
            <person name="Huang W."/>
            <person name="Nel W.J."/>
            <person name="Swalarsk-Parry B.S."/>
            <person name="Vaghefi N."/>
            <person name="Wilken P.M."/>
            <person name="An Z."/>
            <person name="de Beer Z.W."/>
            <person name="De Vos L."/>
            <person name="Chen L."/>
            <person name="Duong T.A."/>
            <person name="Gao Y."/>
            <person name="Hammerbacher A."/>
            <person name="Kikkert J.R."/>
            <person name="Li Y."/>
            <person name="Li H."/>
            <person name="Li K."/>
            <person name="Li Q."/>
            <person name="Liu X."/>
            <person name="Ma X."/>
            <person name="Naidoo K."/>
            <person name="Pethybridge S.J."/>
            <person name="Sun J."/>
            <person name="Steenkamp E.T."/>
            <person name="van der Nest M.A."/>
            <person name="van Wyk S."/>
            <person name="Wingfield M.J."/>
            <person name="Xiong C."/>
            <person name="Yue Q."/>
            <person name="Zhang X."/>
        </authorList>
    </citation>
    <scope>NUCLEOTIDE SEQUENCE [LARGE SCALE GENOMIC DNA]</scope>
    <source>
        <strain evidence="23 24">BP6252</strain>
    </source>
</reference>
<keyword evidence="6" id="KW-1003">Cell membrane</keyword>
<dbReference type="GO" id="GO:0000272">
    <property type="term" value="P:polysaccharide catabolic process"/>
    <property type="evidence" value="ECO:0007669"/>
    <property type="project" value="UniProtKB-KW"/>
</dbReference>
<dbReference type="GO" id="GO:0005886">
    <property type="term" value="C:plasma membrane"/>
    <property type="evidence" value="ECO:0007669"/>
    <property type="project" value="UniProtKB-SubCell"/>
</dbReference>
<proteinExistence type="inferred from homology"/>
<dbReference type="STRING" id="1849047.A0A3D8QKC5"/>
<evidence type="ECO:0000256" key="3">
    <source>
        <dbReference type="ARBA" id="ARBA00004401"/>
    </source>
</evidence>
<comment type="subcellular location">
    <subcellularLocation>
        <location evidence="3">Cell membrane</location>
        <topology evidence="3">Single-pass type II membrane protein</topology>
    </subcellularLocation>
    <subcellularLocation>
        <location evidence="2">Secreted</location>
        <location evidence="2">Cell wall</location>
    </subcellularLocation>
</comment>
<dbReference type="Pfam" id="PF00332">
    <property type="entry name" value="Glyco_hydro_17"/>
    <property type="match status" value="1"/>
</dbReference>
<evidence type="ECO:0000256" key="10">
    <source>
        <dbReference type="ARBA" id="ARBA00022801"/>
    </source>
</evidence>
<keyword evidence="22" id="KW-0812">Transmembrane</keyword>
<dbReference type="InterPro" id="IPR050732">
    <property type="entry name" value="Beta-glucan_modifiers"/>
</dbReference>
<keyword evidence="9" id="KW-0732">Signal</keyword>
<accession>A0A3D8QKC5</accession>
<comment type="catalytic activity">
    <reaction evidence="1">
        <text>Hydrolysis of (1-&gt;3)-beta-D-glucosidic linkages in (1-&gt;3)-beta-D-glucans.</text>
        <dbReference type="EC" id="3.2.1.39"/>
    </reaction>
</comment>